<evidence type="ECO:0000256" key="1">
    <source>
        <dbReference type="ARBA" id="ARBA00010139"/>
    </source>
</evidence>
<dbReference type="Proteomes" id="UP000298493">
    <property type="component" value="Unassembled WGS sequence"/>
</dbReference>
<keyword evidence="2" id="KW-0560">Oxidoreductase</keyword>
<protein>
    <submittedName>
        <fullName evidence="2">Putative sterigmatocystin biosynthesis monooxygenase stcW like protein</fullName>
    </submittedName>
</protein>
<evidence type="ECO:0000313" key="3">
    <source>
        <dbReference type="Proteomes" id="UP000298493"/>
    </source>
</evidence>
<accession>A0A4Z1P1E2</accession>
<comment type="caution">
    <text evidence="2">The sequence shown here is derived from an EMBL/GenBank/DDBJ whole genome shotgun (WGS) entry which is preliminary data.</text>
</comment>
<reference evidence="2 3" key="1">
    <citation type="submission" date="2019-04" db="EMBL/GenBank/DDBJ databases">
        <title>High contiguity whole genome sequence and gene annotation resource for two Venturia nashicola isolates.</title>
        <authorList>
            <person name="Prokchorchik M."/>
            <person name="Won K."/>
            <person name="Lee Y."/>
            <person name="Choi E.D."/>
            <person name="Segonzac C."/>
            <person name="Sohn K.H."/>
        </authorList>
    </citation>
    <scope>NUCLEOTIDE SEQUENCE [LARGE SCALE GENOMIC DNA]</scope>
    <source>
        <strain evidence="2 3">PRI2</strain>
    </source>
</reference>
<keyword evidence="3" id="KW-1185">Reference proteome</keyword>
<dbReference type="PANTHER" id="PTHR42877">
    <property type="entry name" value="L-ORNITHINE N(5)-MONOOXYGENASE-RELATED"/>
    <property type="match status" value="1"/>
</dbReference>
<evidence type="ECO:0000313" key="2">
    <source>
        <dbReference type="EMBL" id="TID13413.1"/>
    </source>
</evidence>
<dbReference type="AlphaFoldDB" id="A0A4Z1P1E2"/>
<organism evidence="2 3">
    <name type="scientific">Venturia nashicola</name>
    <dbReference type="NCBI Taxonomy" id="86259"/>
    <lineage>
        <taxon>Eukaryota</taxon>
        <taxon>Fungi</taxon>
        <taxon>Dikarya</taxon>
        <taxon>Ascomycota</taxon>
        <taxon>Pezizomycotina</taxon>
        <taxon>Dothideomycetes</taxon>
        <taxon>Pleosporomycetidae</taxon>
        <taxon>Venturiales</taxon>
        <taxon>Venturiaceae</taxon>
        <taxon>Venturia</taxon>
    </lineage>
</organism>
<dbReference type="SUPFAM" id="SSF51905">
    <property type="entry name" value="FAD/NAD(P)-binding domain"/>
    <property type="match status" value="1"/>
</dbReference>
<gene>
    <name evidence="2" type="ORF">E6O75_ATG11329</name>
</gene>
<name>A0A4Z1P1E2_9PEZI</name>
<dbReference type="PANTHER" id="PTHR42877:SF2">
    <property type="entry name" value="FAD_NAD(P)-BINDING DOMAIN-CONTAINING PROTEIN"/>
    <property type="match status" value="1"/>
</dbReference>
<dbReference type="InterPro" id="IPR051209">
    <property type="entry name" value="FAD-bind_Monooxygenase_sf"/>
</dbReference>
<sequence length="393" mass="44475">MTWTVIGFEFRTRTLVSPFPFHIAIKLLFSLTSLQGNSVLTSPAQGHERSSKRRYRSFEWALGATICGRRWSFRSWLCQWQFCSAFKRPRERWEHGRHHSAAWDHSYDYSGKRIGVIGNGSSGIQMLPAMAKLPNTQVTSLQRGPTWIFSRMTPADLVGSSDKSYNHVYREEDEQRFQDPEEMKGYRKKAQGGVNKAYHMLVKGSPANMSATIFAEKQMSEKLNHDPVLCEKLIPKWELGCRRITPGDGYLESSTQPNVNLTNSPITSIEATGIRTAGNTLHELDVIIFPTGFDVSQIPPYPVIGLNNMTLAEKWNQEPESYLSVACPEFPNYSIFTGPNATVTGPSFKVYHGQVIILSFGSSKCPERISLPLSLNKRLLTNLFGMEIRCIRR</sequence>
<dbReference type="OrthoDB" id="74360at2759"/>
<dbReference type="GO" id="GO:0004497">
    <property type="term" value="F:monooxygenase activity"/>
    <property type="evidence" value="ECO:0007669"/>
    <property type="project" value="UniProtKB-KW"/>
</dbReference>
<proteinExistence type="inferred from homology"/>
<dbReference type="EMBL" id="SNSC02000026">
    <property type="protein sequence ID" value="TID13413.1"/>
    <property type="molecule type" value="Genomic_DNA"/>
</dbReference>
<keyword evidence="2" id="KW-0503">Monooxygenase</keyword>
<comment type="similarity">
    <text evidence="1">Belongs to the FAD-binding monooxygenase family.</text>
</comment>
<dbReference type="InterPro" id="IPR036188">
    <property type="entry name" value="FAD/NAD-bd_sf"/>
</dbReference>
<dbReference type="Gene3D" id="3.50.50.60">
    <property type="entry name" value="FAD/NAD(P)-binding domain"/>
    <property type="match status" value="2"/>
</dbReference>
<dbReference type="STRING" id="86259.A0A4Z1P1E2"/>